<feature type="domain" description="Reverse transcriptase zinc-binding" evidence="1">
    <location>
        <begin position="108"/>
        <end position="168"/>
    </location>
</feature>
<dbReference type="Proteomes" id="UP000634136">
    <property type="component" value="Unassembled WGS sequence"/>
</dbReference>
<protein>
    <submittedName>
        <fullName evidence="2">Retrotransposon protein, putative, unclassified</fullName>
    </submittedName>
</protein>
<gene>
    <name evidence="2" type="ORF">G2W53_026642</name>
</gene>
<name>A0A834TFG1_9FABA</name>
<dbReference type="InterPro" id="IPR026960">
    <property type="entry name" value="RVT-Znf"/>
</dbReference>
<evidence type="ECO:0000259" key="1">
    <source>
        <dbReference type="Pfam" id="PF13966"/>
    </source>
</evidence>
<dbReference type="Pfam" id="PF13966">
    <property type="entry name" value="zf-RVT"/>
    <property type="match status" value="1"/>
</dbReference>
<keyword evidence="3" id="KW-1185">Reference proteome</keyword>
<proteinExistence type="predicted"/>
<evidence type="ECO:0000313" key="2">
    <source>
        <dbReference type="EMBL" id="KAF7821187.1"/>
    </source>
</evidence>
<dbReference type="EMBL" id="JAAIUW010000008">
    <property type="protein sequence ID" value="KAF7821187.1"/>
    <property type="molecule type" value="Genomic_DNA"/>
</dbReference>
<dbReference type="AlphaFoldDB" id="A0A834TFG1"/>
<accession>A0A834TFG1</accession>
<comment type="caution">
    <text evidence="2">The sequence shown here is derived from an EMBL/GenBank/DDBJ whole genome shotgun (WGS) entry which is preliminary data.</text>
</comment>
<sequence>MIHLWQADAARYRRKGGSQTRTEEVVTAYHILASVRSDGSTRGHNLDKWGLRHVNPEIVIKSSTENMGLWHLVCDLNSLPESQTDAKQRMWGSGHAGRDPVQFPAINTKCPQPSTKVFLMRAAREILSTCEALTNQGLDVDRNCMTCKVEEENCLHTLIRCSSLSEFWRGTKQAFVNACKEGIDFLEWLYMALTQWNDKEAKMFAIATQRVWFCRNKARKNHV</sequence>
<reference evidence="2" key="1">
    <citation type="submission" date="2020-09" db="EMBL/GenBank/DDBJ databases">
        <title>Genome-Enabled Discovery of Anthraquinone Biosynthesis in Senna tora.</title>
        <authorList>
            <person name="Kang S.-H."/>
            <person name="Pandey R.P."/>
            <person name="Lee C.-M."/>
            <person name="Sim J.-S."/>
            <person name="Jeong J.-T."/>
            <person name="Choi B.-S."/>
            <person name="Jung M."/>
            <person name="Ginzburg D."/>
            <person name="Zhao K."/>
            <person name="Won S.Y."/>
            <person name="Oh T.-J."/>
            <person name="Yu Y."/>
            <person name="Kim N.-H."/>
            <person name="Lee O.R."/>
            <person name="Lee T.-H."/>
            <person name="Bashyal P."/>
            <person name="Kim T.-S."/>
            <person name="Lee W.-H."/>
            <person name="Kawkins C."/>
            <person name="Kim C.-K."/>
            <person name="Kim J.S."/>
            <person name="Ahn B.O."/>
            <person name="Rhee S.Y."/>
            <person name="Sohng J.K."/>
        </authorList>
    </citation>
    <scope>NUCLEOTIDE SEQUENCE</scope>
    <source>
        <tissue evidence="2">Leaf</tissue>
    </source>
</reference>
<dbReference type="OrthoDB" id="1906820at2759"/>
<organism evidence="2 3">
    <name type="scientific">Senna tora</name>
    <dbReference type="NCBI Taxonomy" id="362788"/>
    <lineage>
        <taxon>Eukaryota</taxon>
        <taxon>Viridiplantae</taxon>
        <taxon>Streptophyta</taxon>
        <taxon>Embryophyta</taxon>
        <taxon>Tracheophyta</taxon>
        <taxon>Spermatophyta</taxon>
        <taxon>Magnoliopsida</taxon>
        <taxon>eudicotyledons</taxon>
        <taxon>Gunneridae</taxon>
        <taxon>Pentapetalae</taxon>
        <taxon>rosids</taxon>
        <taxon>fabids</taxon>
        <taxon>Fabales</taxon>
        <taxon>Fabaceae</taxon>
        <taxon>Caesalpinioideae</taxon>
        <taxon>Cassia clade</taxon>
        <taxon>Senna</taxon>
    </lineage>
</organism>
<evidence type="ECO:0000313" key="3">
    <source>
        <dbReference type="Proteomes" id="UP000634136"/>
    </source>
</evidence>